<dbReference type="Proteomes" id="UP001172457">
    <property type="component" value="Chromosome 1"/>
</dbReference>
<dbReference type="Gene3D" id="3.40.50.300">
    <property type="entry name" value="P-loop containing nucleotide triphosphate hydrolases"/>
    <property type="match status" value="1"/>
</dbReference>
<organism evidence="5 6">
    <name type="scientific">Centaurea solstitialis</name>
    <name type="common">yellow star-thistle</name>
    <dbReference type="NCBI Taxonomy" id="347529"/>
    <lineage>
        <taxon>Eukaryota</taxon>
        <taxon>Viridiplantae</taxon>
        <taxon>Streptophyta</taxon>
        <taxon>Embryophyta</taxon>
        <taxon>Tracheophyta</taxon>
        <taxon>Spermatophyta</taxon>
        <taxon>Magnoliopsida</taxon>
        <taxon>eudicotyledons</taxon>
        <taxon>Gunneridae</taxon>
        <taxon>Pentapetalae</taxon>
        <taxon>asterids</taxon>
        <taxon>campanulids</taxon>
        <taxon>Asterales</taxon>
        <taxon>Asteraceae</taxon>
        <taxon>Carduoideae</taxon>
        <taxon>Cardueae</taxon>
        <taxon>Centaureinae</taxon>
        <taxon>Centaurea</taxon>
    </lineage>
</organism>
<comment type="caution">
    <text evidence="5">The sequence shown here is derived from an EMBL/GenBank/DDBJ whole genome shotgun (WGS) entry which is preliminary data.</text>
</comment>
<dbReference type="InterPro" id="IPR027417">
    <property type="entry name" value="P-loop_NTPase"/>
</dbReference>
<keyword evidence="6" id="KW-1185">Reference proteome</keyword>
<accession>A0AA38TYG7</accession>
<evidence type="ECO:0000259" key="4">
    <source>
        <dbReference type="Pfam" id="PF00685"/>
    </source>
</evidence>
<sequence>MKRDIGNEVRRLAEFIGYPFSIEEEKDGMVEKIIKLCSFENLSNLEVNKSGKLRGEYNVIENRIFYRKAKVGDWENYFKDEMKEKIDKLMDQKMSETGL</sequence>
<dbReference type="EC" id="2.8.2.-" evidence="3"/>
<evidence type="ECO:0000256" key="2">
    <source>
        <dbReference type="ARBA" id="ARBA00022679"/>
    </source>
</evidence>
<gene>
    <name evidence="5" type="ORF">OSB04_001424</name>
</gene>
<evidence type="ECO:0000256" key="1">
    <source>
        <dbReference type="ARBA" id="ARBA00005771"/>
    </source>
</evidence>
<keyword evidence="2 3" id="KW-0808">Transferase</keyword>
<dbReference type="AlphaFoldDB" id="A0AA38TYG7"/>
<evidence type="ECO:0000313" key="6">
    <source>
        <dbReference type="Proteomes" id="UP001172457"/>
    </source>
</evidence>
<dbReference type="InterPro" id="IPR000863">
    <property type="entry name" value="Sulfotransferase_dom"/>
</dbReference>
<evidence type="ECO:0000256" key="3">
    <source>
        <dbReference type="RuleBase" id="RU361155"/>
    </source>
</evidence>
<evidence type="ECO:0000313" key="5">
    <source>
        <dbReference type="EMBL" id="KAJ9565458.1"/>
    </source>
</evidence>
<name>A0AA38TYG7_9ASTR</name>
<dbReference type="Pfam" id="PF00685">
    <property type="entry name" value="Sulfotransfer_1"/>
    <property type="match status" value="1"/>
</dbReference>
<dbReference type="SUPFAM" id="SSF52540">
    <property type="entry name" value="P-loop containing nucleoside triphosphate hydrolases"/>
    <property type="match status" value="1"/>
</dbReference>
<feature type="domain" description="Sulfotransferase" evidence="4">
    <location>
        <begin position="1"/>
        <end position="98"/>
    </location>
</feature>
<dbReference type="PANTHER" id="PTHR11783">
    <property type="entry name" value="SULFOTRANSFERASE SULT"/>
    <property type="match status" value="1"/>
</dbReference>
<comment type="similarity">
    <text evidence="1 3">Belongs to the sulfotransferase 1 family.</text>
</comment>
<dbReference type="EMBL" id="JARYMX010000001">
    <property type="protein sequence ID" value="KAJ9565458.1"/>
    <property type="molecule type" value="Genomic_DNA"/>
</dbReference>
<dbReference type="GO" id="GO:0008146">
    <property type="term" value="F:sulfotransferase activity"/>
    <property type="evidence" value="ECO:0007669"/>
    <property type="project" value="InterPro"/>
</dbReference>
<protein>
    <recommendedName>
        <fullName evidence="3">Sulfotransferase</fullName>
        <ecNumber evidence="3">2.8.2.-</ecNumber>
    </recommendedName>
</protein>
<reference evidence="5" key="1">
    <citation type="submission" date="2023-03" db="EMBL/GenBank/DDBJ databases">
        <title>Chromosome-scale reference genome and RAD-based genetic map of yellow starthistle (Centaurea solstitialis) reveal putative structural variation and QTLs associated with invader traits.</title>
        <authorList>
            <person name="Reatini B."/>
            <person name="Cang F.A."/>
            <person name="Jiang Q."/>
            <person name="Mckibben M.T.W."/>
            <person name="Barker M.S."/>
            <person name="Rieseberg L.H."/>
            <person name="Dlugosch K.M."/>
        </authorList>
    </citation>
    <scope>NUCLEOTIDE SEQUENCE</scope>
    <source>
        <strain evidence="5">CAN-66</strain>
        <tissue evidence="5">Leaf</tissue>
    </source>
</reference>
<proteinExistence type="inferred from homology"/>